<dbReference type="RefSeq" id="WP_377929711.1">
    <property type="nucleotide sequence ID" value="NZ_JBHUEM010000045.1"/>
</dbReference>
<protein>
    <submittedName>
        <fullName evidence="1">YppE family protein</fullName>
    </submittedName>
</protein>
<name>A0ABW4LVI7_9BACI</name>
<dbReference type="InterPro" id="IPR023351">
    <property type="entry name" value="YppE-like_sf"/>
</dbReference>
<dbReference type="SUPFAM" id="SSF140415">
    <property type="entry name" value="YppE-like"/>
    <property type="match status" value="1"/>
</dbReference>
<accession>A0ABW4LVI7</accession>
<dbReference type="Gene3D" id="1.20.120.440">
    <property type="entry name" value="YppE-like"/>
    <property type="match status" value="1"/>
</dbReference>
<evidence type="ECO:0000313" key="1">
    <source>
        <dbReference type="EMBL" id="MFD1738506.1"/>
    </source>
</evidence>
<gene>
    <name evidence="1" type="ORF">ACFSCX_18450</name>
</gene>
<keyword evidence="2" id="KW-1185">Reference proteome</keyword>
<comment type="caution">
    <text evidence="1">The sequence shown here is derived from an EMBL/GenBank/DDBJ whole genome shotgun (WGS) entry which is preliminary data.</text>
</comment>
<organism evidence="1 2">
    <name type="scientific">Bacillus salitolerans</name>
    <dbReference type="NCBI Taxonomy" id="1437434"/>
    <lineage>
        <taxon>Bacteria</taxon>
        <taxon>Bacillati</taxon>
        <taxon>Bacillota</taxon>
        <taxon>Bacilli</taxon>
        <taxon>Bacillales</taxon>
        <taxon>Bacillaceae</taxon>
        <taxon>Bacillus</taxon>
    </lineage>
</organism>
<dbReference type="InterPro" id="IPR014913">
    <property type="entry name" value="YppE-like"/>
</dbReference>
<dbReference type="Pfam" id="PF08807">
    <property type="entry name" value="DUF1798"/>
    <property type="match status" value="1"/>
</dbReference>
<dbReference type="EMBL" id="JBHUEM010000045">
    <property type="protein sequence ID" value="MFD1738506.1"/>
    <property type="molecule type" value="Genomic_DNA"/>
</dbReference>
<proteinExistence type="predicted"/>
<reference evidence="2" key="1">
    <citation type="journal article" date="2019" name="Int. J. Syst. Evol. Microbiol.">
        <title>The Global Catalogue of Microorganisms (GCM) 10K type strain sequencing project: providing services to taxonomists for standard genome sequencing and annotation.</title>
        <authorList>
            <consortium name="The Broad Institute Genomics Platform"/>
            <consortium name="The Broad Institute Genome Sequencing Center for Infectious Disease"/>
            <person name="Wu L."/>
            <person name="Ma J."/>
        </authorList>
    </citation>
    <scope>NUCLEOTIDE SEQUENCE [LARGE SCALE GENOMIC DNA]</scope>
    <source>
        <strain evidence="2">CCUG 49339</strain>
    </source>
</reference>
<dbReference type="Proteomes" id="UP001597214">
    <property type="component" value="Unassembled WGS sequence"/>
</dbReference>
<sequence length="124" mass="14828">MDNNQLYLDTKQLIQYNQKLSEIFTQIKTANEPADFFGVVKPTADEIWQVLDRWKPQVLDWIKIEKPKYFHPNQIESTCENIQAVSVQAFFPDTKEKRFKELIRSNKYIFDTLIELLEKQEKSQ</sequence>
<evidence type="ECO:0000313" key="2">
    <source>
        <dbReference type="Proteomes" id="UP001597214"/>
    </source>
</evidence>